<proteinExistence type="predicted"/>
<dbReference type="GO" id="GO:0005737">
    <property type="term" value="C:cytoplasm"/>
    <property type="evidence" value="ECO:0007669"/>
    <property type="project" value="TreeGrafter"/>
</dbReference>
<feature type="domain" description="Rit1 N-terminal" evidence="3">
    <location>
        <begin position="28"/>
        <end position="319"/>
    </location>
</feature>
<dbReference type="Proteomes" id="UP000006039">
    <property type="component" value="Unassembled WGS sequence"/>
</dbReference>
<evidence type="ECO:0000259" key="2">
    <source>
        <dbReference type="Pfam" id="PF04179"/>
    </source>
</evidence>
<dbReference type="PANTHER" id="PTHR31811:SF0">
    <property type="entry name" value="TRNA A64-2'-O-RIBOSYLPHOSPHATE TRANSFERASE"/>
    <property type="match status" value="1"/>
</dbReference>
<dbReference type="eggNOG" id="KOG2634">
    <property type="taxonomic scope" value="Eukaryota"/>
</dbReference>
<keyword evidence="4" id="KW-0808">Transferase</keyword>
<dbReference type="VEuPathDB" id="FungiDB:GGTG_00499"/>
<evidence type="ECO:0000313" key="5">
    <source>
        <dbReference type="EnsemblFungi" id="EJT80503"/>
    </source>
</evidence>
<sequence>MAAQHLSVSDLVFSEQANHNFSRILGDLKRSNLGVGNRLRSVVDDARFVAGAAAVQGRPLVANERCGSWYVEPRLKAASAYFKSTDGHAGQWSFSTRRLNLHLLPLIGRCDGCIIVDSTRRGKRIPDALSKTVPIWCCVLNRALFPDLPESQRGLFVPPNAVSDSERSQMLARVPDFVASLERLGLDLTALAAQLKKPLRPMWINRPEDDGHPLAPLSAASVIPADVGSSTSDDGDGDGDGHPPPPVVEVFEAFHPVICCTSSRRVAGAEMSESGYIQGAGDDTENWAHGLTPPVFWANAARLLAAPEAGLPSLIRELVAEAPPVDAAAAAAAAAVRHLTPFLSVSALPVPADHDAAAAAAALPEPRTTTTTTTTTTHLTISLLPCVTKAETWAKSPTTLEVGLGKGKIASRNLRQALPDICAFVQKAAAAAAATQEGGSAASVRVLVACESGRDVSVGVALALACRSFDDRGDVLPAAAAATTTTTAQQDAACRPGPTKDFIRTKLGRIVTAMPEANPSRATLQSVNSFLMGWRE</sequence>
<dbReference type="STRING" id="644352.J3NGW3"/>
<protein>
    <submittedName>
        <fullName evidence="4">Initiator tRNA phosphoribosyl transferase</fullName>
    </submittedName>
</protein>
<reference evidence="5" key="4">
    <citation type="journal article" date="2015" name="G3 (Bethesda)">
        <title>Genome sequences of three phytopathogenic species of the Magnaporthaceae family of fungi.</title>
        <authorList>
            <person name="Okagaki L.H."/>
            <person name="Nunes C.C."/>
            <person name="Sailsbery J."/>
            <person name="Clay B."/>
            <person name="Brown D."/>
            <person name="John T."/>
            <person name="Oh Y."/>
            <person name="Young N."/>
            <person name="Fitzgerald M."/>
            <person name="Haas B.J."/>
            <person name="Zeng Q."/>
            <person name="Young S."/>
            <person name="Adiconis X."/>
            <person name="Fan L."/>
            <person name="Levin J.Z."/>
            <person name="Mitchell T.K."/>
            <person name="Okubara P.A."/>
            <person name="Farman M.L."/>
            <person name="Kohn L.M."/>
            <person name="Birren B."/>
            <person name="Ma L.-J."/>
            <person name="Dean R.A."/>
        </authorList>
    </citation>
    <scope>NUCLEOTIDE SEQUENCE</scope>
    <source>
        <strain evidence="5">R3-111a-1</strain>
    </source>
</reference>
<evidence type="ECO:0000313" key="4">
    <source>
        <dbReference type="EMBL" id="EJT80503.1"/>
    </source>
</evidence>
<evidence type="ECO:0000259" key="3">
    <source>
        <dbReference type="Pfam" id="PF17184"/>
    </source>
</evidence>
<reference evidence="4" key="3">
    <citation type="submission" date="2010-09" db="EMBL/GenBank/DDBJ databases">
        <title>Annotation of Gaeumannomyces graminis var. tritici R3-111a-1.</title>
        <authorList>
            <consortium name="The Broad Institute Genome Sequencing Platform"/>
            <person name="Ma L.-J."/>
            <person name="Dead R."/>
            <person name="Young S.K."/>
            <person name="Zeng Q."/>
            <person name="Gargeya S."/>
            <person name="Fitzgerald M."/>
            <person name="Haas B."/>
            <person name="Abouelleil A."/>
            <person name="Alvarado L."/>
            <person name="Arachchi H.M."/>
            <person name="Berlin A."/>
            <person name="Brown A."/>
            <person name="Chapman S.B."/>
            <person name="Chen Z."/>
            <person name="Dunbar C."/>
            <person name="Freedman E."/>
            <person name="Gearin G."/>
            <person name="Gellesch M."/>
            <person name="Goldberg J."/>
            <person name="Griggs A."/>
            <person name="Gujja S."/>
            <person name="Heiman D."/>
            <person name="Howarth C."/>
            <person name="Larson L."/>
            <person name="Lui A."/>
            <person name="MacDonald P.J.P."/>
            <person name="Mehta T."/>
            <person name="Montmayeur A."/>
            <person name="Murphy C."/>
            <person name="Neiman D."/>
            <person name="Pearson M."/>
            <person name="Priest M."/>
            <person name="Roberts A."/>
            <person name="Saif S."/>
            <person name="Shea T."/>
            <person name="Shenoy N."/>
            <person name="Sisk P."/>
            <person name="Stolte C."/>
            <person name="Sykes S."/>
            <person name="Yandava C."/>
            <person name="Wortman J."/>
            <person name="Nusbaum C."/>
            <person name="Birren B."/>
        </authorList>
    </citation>
    <scope>NUCLEOTIDE SEQUENCE</scope>
    <source>
        <strain evidence="4">R3-111a-1</strain>
    </source>
</reference>
<dbReference type="HOGENOM" id="CLU_027654_1_1_1"/>
<dbReference type="InterPro" id="IPR033449">
    <property type="entry name" value="Rit1_N"/>
</dbReference>
<organism evidence="4">
    <name type="scientific">Gaeumannomyces tritici (strain R3-111a-1)</name>
    <name type="common">Wheat and barley take-all root rot fungus</name>
    <name type="synonym">Gaeumannomyces graminis var. tritici</name>
    <dbReference type="NCBI Taxonomy" id="644352"/>
    <lineage>
        <taxon>Eukaryota</taxon>
        <taxon>Fungi</taxon>
        <taxon>Dikarya</taxon>
        <taxon>Ascomycota</taxon>
        <taxon>Pezizomycotina</taxon>
        <taxon>Sordariomycetes</taxon>
        <taxon>Sordariomycetidae</taxon>
        <taxon>Magnaporthales</taxon>
        <taxon>Magnaporthaceae</taxon>
        <taxon>Gaeumannomyces</taxon>
    </lineage>
</organism>
<dbReference type="OrthoDB" id="45256at2759"/>
<dbReference type="Pfam" id="PF04179">
    <property type="entry name" value="Init_tRNA_PT"/>
    <property type="match status" value="1"/>
</dbReference>
<dbReference type="InterPro" id="IPR033421">
    <property type="entry name" value="Rit1_DUSP-like"/>
</dbReference>
<evidence type="ECO:0000256" key="1">
    <source>
        <dbReference type="SAM" id="MobiDB-lite"/>
    </source>
</evidence>
<dbReference type="GeneID" id="20340957"/>
<accession>J3NGW3</accession>
<dbReference type="EMBL" id="GL385395">
    <property type="protein sequence ID" value="EJT80503.1"/>
    <property type="molecule type" value="Genomic_DNA"/>
</dbReference>
<dbReference type="FunCoup" id="J3NGW3">
    <property type="interactions" value="58"/>
</dbReference>
<dbReference type="EnsemblFungi" id="EJT80503">
    <property type="protein sequence ID" value="EJT80503"/>
    <property type="gene ID" value="GGTG_00499"/>
</dbReference>
<name>J3NGW3_GAET3</name>
<reference evidence="4" key="2">
    <citation type="submission" date="2010-07" db="EMBL/GenBank/DDBJ databases">
        <authorList>
            <consortium name="The Broad Institute Genome Sequencing Platform"/>
            <consortium name="Broad Institute Genome Sequencing Center for Infectious Disease"/>
            <person name="Ma L.-J."/>
            <person name="Dead R."/>
            <person name="Young S."/>
            <person name="Zeng Q."/>
            <person name="Koehrsen M."/>
            <person name="Alvarado L."/>
            <person name="Berlin A."/>
            <person name="Chapman S.B."/>
            <person name="Chen Z."/>
            <person name="Freedman E."/>
            <person name="Gellesch M."/>
            <person name="Goldberg J."/>
            <person name="Griggs A."/>
            <person name="Gujja S."/>
            <person name="Heilman E.R."/>
            <person name="Heiman D."/>
            <person name="Hepburn T."/>
            <person name="Howarth C."/>
            <person name="Jen D."/>
            <person name="Larson L."/>
            <person name="Mehta T."/>
            <person name="Neiman D."/>
            <person name="Pearson M."/>
            <person name="Roberts A."/>
            <person name="Saif S."/>
            <person name="Shea T."/>
            <person name="Shenoy N."/>
            <person name="Sisk P."/>
            <person name="Stolte C."/>
            <person name="Sykes S."/>
            <person name="Walk T."/>
            <person name="White J."/>
            <person name="Yandava C."/>
            <person name="Haas B."/>
            <person name="Nusbaum C."/>
            <person name="Birren B."/>
        </authorList>
    </citation>
    <scope>NUCLEOTIDE SEQUENCE</scope>
    <source>
        <strain evidence="4">R3-111a-1</strain>
    </source>
</reference>
<dbReference type="PANTHER" id="PTHR31811">
    <property type="entry name" value="TRNA A64-2'-O-RIBOSYLPHOSPHATE TRANSFERASE"/>
    <property type="match status" value="1"/>
</dbReference>
<feature type="region of interest" description="Disordered" evidence="1">
    <location>
        <begin position="225"/>
        <end position="247"/>
    </location>
</feature>
<dbReference type="RefSeq" id="XP_009216512.1">
    <property type="nucleotide sequence ID" value="XM_009218248.1"/>
</dbReference>
<dbReference type="GO" id="GO:0043399">
    <property type="term" value="F:tRNA adenosine(64)-2'-O-ribosylphosphate transferase activity"/>
    <property type="evidence" value="ECO:0007669"/>
    <property type="project" value="InterPro"/>
</dbReference>
<keyword evidence="6" id="KW-1185">Reference proteome</keyword>
<gene>
    <name evidence="5" type="primary">20340957</name>
    <name evidence="4" type="ORF">GGTG_00499</name>
</gene>
<dbReference type="AlphaFoldDB" id="J3NGW3"/>
<reference evidence="5" key="5">
    <citation type="submission" date="2018-04" db="UniProtKB">
        <authorList>
            <consortium name="EnsemblFungi"/>
        </authorList>
    </citation>
    <scope>IDENTIFICATION</scope>
    <source>
        <strain evidence="5">R3-111a-1</strain>
    </source>
</reference>
<dbReference type="Pfam" id="PF17184">
    <property type="entry name" value="Rit1_C"/>
    <property type="match status" value="1"/>
</dbReference>
<evidence type="ECO:0000313" key="6">
    <source>
        <dbReference type="Proteomes" id="UP000006039"/>
    </source>
</evidence>
<dbReference type="GO" id="GO:0019988">
    <property type="term" value="P:charged-tRNA amino acid modification"/>
    <property type="evidence" value="ECO:0007669"/>
    <property type="project" value="InterPro"/>
</dbReference>
<dbReference type="InterPro" id="IPR007306">
    <property type="entry name" value="Rit1"/>
</dbReference>
<dbReference type="PIRSF" id="PIRSF007747">
    <property type="entry name" value="Ribosyl_Ptfrase"/>
    <property type="match status" value="1"/>
</dbReference>
<feature type="domain" description="Rit1 DUSP-like" evidence="2">
    <location>
        <begin position="399"/>
        <end position="531"/>
    </location>
</feature>
<reference evidence="6" key="1">
    <citation type="submission" date="2010-07" db="EMBL/GenBank/DDBJ databases">
        <title>The genome sequence of Gaeumannomyces graminis var. tritici strain R3-111a-1.</title>
        <authorList>
            <consortium name="The Broad Institute Genome Sequencing Platform"/>
            <person name="Ma L.-J."/>
            <person name="Dead R."/>
            <person name="Young S."/>
            <person name="Zeng Q."/>
            <person name="Koehrsen M."/>
            <person name="Alvarado L."/>
            <person name="Berlin A."/>
            <person name="Chapman S.B."/>
            <person name="Chen Z."/>
            <person name="Freedman E."/>
            <person name="Gellesch M."/>
            <person name="Goldberg J."/>
            <person name="Griggs A."/>
            <person name="Gujja S."/>
            <person name="Heilman E.R."/>
            <person name="Heiman D."/>
            <person name="Hepburn T."/>
            <person name="Howarth C."/>
            <person name="Jen D."/>
            <person name="Larson L."/>
            <person name="Mehta T."/>
            <person name="Neiman D."/>
            <person name="Pearson M."/>
            <person name="Roberts A."/>
            <person name="Saif S."/>
            <person name="Shea T."/>
            <person name="Shenoy N."/>
            <person name="Sisk P."/>
            <person name="Stolte C."/>
            <person name="Sykes S."/>
            <person name="Walk T."/>
            <person name="White J."/>
            <person name="Yandava C."/>
            <person name="Haas B."/>
            <person name="Nusbaum C."/>
            <person name="Birren B."/>
        </authorList>
    </citation>
    <scope>NUCLEOTIDE SEQUENCE [LARGE SCALE GENOMIC DNA]</scope>
    <source>
        <strain evidence="6">R3-111a-1</strain>
    </source>
</reference>